<protein>
    <submittedName>
        <fullName evidence="1">Uncharacterized protein</fullName>
    </submittedName>
</protein>
<reference evidence="1" key="1">
    <citation type="journal article" date="2014" name="Front. Microbiol.">
        <title>High frequency of phylogenetically diverse reductive dehalogenase-homologous genes in deep subseafloor sedimentary metagenomes.</title>
        <authorList>
            <person name="Kawai M."/>
            <person name="Futagami T."/>
            <person name="Toyoda A."/>
            <person name="Takaki Y."/>
            <person name="Nishi S."/>
            <person name="Hori S."/>
            <person name="Arai W."/>
            <person name="Tsubouchi T."/>
            <person name="Morono Y."/>
            <person name="Uchiyama I."/>
            <person name="Ito T."/>
            <person name="Fujiyama A."/>
            <person name="Inagaki F."/>
            <person name="Takami H."/>
        </authorList>
    </citation>
    <scope>NUCLEOTIDE SEQUENCE</scope>
    <source>
        <strain evidence="1">Expedition CK06-06</strain>
    </source>
</reference>
<dbReference type="InterPro" id="IPR052024">
    <property type="entry name" value="Methanogen_methyltrans"/>
</dbReference>
<dbReference type="Gene3D" id="3.20.20.210">
    <property type="match status" value="1"/>
</dbReference>
<dbReference type="SUPFAM" id="SSF51726">
    <property type="entry name" value="UROD/MetE-like"/>
    <property type="match status" value="1"/>
</dbReference>
<dbReference type="EMBL" id="BARS01017254">
    <property type="protein sequence ID" value="GAF95904.1"/>
    <property type="molecule type" value="Genomic_DNA"/>
</dbReference>
<organism evidence="1">
    <name type="scientific">marine sediment metagenome</name>
    <dbReference type="NCBI Taxonomy" id="412755"/>
    <lineage>
        <taxon>unclassified sequences</taxon>
        <taxon>metagenomes</taxon>
        <taxon>ecological metagenomes</taxon>
    </lineage>
</organism>
<dbReference type="InterPro" id="IPR038071">
    <property type="entry name" value="UROD/MetE-like_sf"/>
</dbReference>
<dbReference type="PANTHER" id="PTHR47099">
    <property type="entry name" value="METHYLCOBAMIDE:COM METHYLTRANSFERASE MTBA"/>
    <property type="match status" value="1"/>
</dbReference>
<feature type="non-terminal residue" evidence="1">
    <location>
        <position position="278"/>
    </location>
</feature>
<dbReference type="PANTHER" id="PTHR47099:SF1">
    <property type="entry name" value="METHYLCOBAMIDE:COM METHYLTRANSFERASE MTBA"/>
    <property type="match status" value="1"/>
</dbReference>
<evidence type="ECO:0000313" key="1">
    <source>
        <dbReference type="EMBL" id="GAF95904.1"/>
    </source>
</evidence>
<proteinExistence type="predicted"/>
<sequence length="278" mass="32648">ISVPGSTYDMEEQFYNKEKMLYGHLEEIAGCVQNAFDAPLCLRPNFGTIFIPIMFGLEYKVPKDTFSWLTSHLSKEEIRKFNFPNLDKIDILKKAIEYIKFFKKTLPEWIHVYLPDTLGPFEIAHAVYGDNIFYDLYDDPEFIHRLLKLCTSMYIQVTEKLKEVIEEERTICYHGHALSRGIYMRSGGIRISEDSATLVSPKHIDEFIIPYDREALKAFGGGFVHYCGKHDYLLESFLKLDEVRAIHLGNPEMYYFDTTMQKFIDYKKCYFGLWPKEE</sequence>
<feature type="non-terminal residue" evidence="1">
    <location>
        <position position="1"/>
    </location>
</feature>
<gene>
    <name evidence="1" type="ORF">S01H1_28253</name>
</gene>
<accession>X0TRR4</accession>
<comment type="caution">
    <text evidence="1">The sequence shown here is derived from an EMBL/GenBank/DDBJ whole genome shotgun (WGS) entry which is preliminary data.</text>
</comment>
<name>X0TRR4_9ZZZZ</name>
<dbReference type="AlphaFoldDB" id="X0TRR4"/>